<dbReference type="InterPro" id="IPR050430">
    <property type="entry name" value="Peptidase_S1"/>
</dbReference>
<dbReference type="Proteomes" id="UP000030451">
    <property type="component" value="Unassembled WGS sequence"/>
</dbReference>
<dbReference type="InterPro" id="IPR001254">
    <property type="entry name" value="Trypsin_dom"/>
</dbReference>
<dbReference type="STRING" id="379097.SE23_00905"/>
<dbReference type="PROSITE" id="PS00135">
    <property type="entry name" value="TRYPSIN_SER"/>
    <property type="match status" value="1"/>
</dbReference>
<dbReference type="InterPro" id="IPR043504">
    <property type="entry name" value="Peptidase_S1_PA_chymotrypsin"/>
</dbReference>
<dbReference type="SMART" id="SM00020">
    <property type="entry name" value="Tryp_SPc"/>
    <property type="match status" value="1"/>
</dbReference>
<dbReference type="OrthoDB" id="9813836at2"/>
<keyword evidence="3" id="KW-0378">Hydrolase</keyword>
<dbReference type="AlphaFoldDB" id="A0A0A5JNX0"/>
<keyword evidence="2" id="KW-1015">Disulfide bond</keyword>
<feature type="domain" description="Peptidase S1" evidence="6">
    <location>
        <begin position="26"/>
        <end position="271"/>
    </location>
</feature>
<dbReference type="PANTHER" id="PTHR24276:SF98">
    <property type="entry name" value="FI18310P1-RELATED"/>
    <property type="match status" value="1"/>
</dbReference>
<name>A0A0A5JNX0_PHOS4</name>
<keyword evidence="4" id="KW-1133">Transmembrane helix</keyword>
<comment type="similarity">
    <text evidence="1">Belongs to the peptidase S1 family.</text>
</comment>
<keyword evidence="4" id="KW-0812">Transmembrane</keyword>
<dbReference type="Pfam" id="PF00089">
    <property type="entry name" value="Trypsin"/>
    <property type="match status" value="1"/>
</dbReference>
<evidence type="ECO:0000313" key="8">
    <source>
        <dbReference type="Proteomes" id="UP000030451"/>
    </source>
</evidence>
<evidence type="ECO:0000313" key="7">
    <source>
        <dbReference type="EMBL" id="KGY09648.1"/>
    </source>
</evidence>
<keyword evidence="5" id="KW-0732">Signal</keyword>
<keyword evidence="4" id="KW-0472">Membrane</keyword>
<dbReference type="RefSeq" id="WP_038187330.1">
    <property type="nucleotide sequence ID" value="NZ_JRWP01000004.1"/>
</dbReference>
<evidence type="ECO:0000256" key="1">
    <source>
        <dbReference type="ARBA" id="ARBA00007664"/>
    </source>
</evidence>
<protein>
    <submittedName>
        <fullName evidence="7">Serine protease</fullName>
    </submittedName>
</protein>
<comment type="caution">
    <text evidence="7">The sequence shown here is derived from an EMBL/GenBank/DDBJ whole genome shotgun (WGS) entry which is preliminary data.</text>
</comment>
<dbReference type="PROSITE" id="PS50240">
    <property type="entry name" value="TRYPSIN_DOM"/>
    <property type="match status" value="1"/>
</dbReference>
<organism evidence="7 8">
    <name type="scientific">Photobacterium sp. (strain ATCC 43367)</name>
    <dbReference type="NCBI Taxonomy" id="379097"/>
    <lineage>
        <taxon>Bacteria</taxon>
        <taxon>Pseudomonadati</taxon>
        <taxon>Pseudomonadota</taxon>
        <taxon>Gammaproteobacteria</taxon>
        <taxon>Vibrionales</taxon>
        <taxon>Vibrionaceae</taxon>
        <taxon>Vibrio</taxon>
        <taxon>Vibrio oreintalis group</taxon>
    </lineage>
</organism>
<dbReference type="GO" id="GO:0004252">
    <property type="term" value="F:serine-type endopeptidase activity"/>
    <property type="evidence" value="ECO:0007669"/>
    <property type="project" value="InterPro"/>
</dbReference>
<dbReference type="InterPro" id="IPR018114">
    <property type="entry name" value="TRYPSIN_HIS"/>
</dbReference>
<feature type="chain" id="PRO_5002024652" evidence="5">
    <location>
        <begin position="20"/>
        <end position="341"/>
    </location>
</feature>
<evidence type="ECO:0000259" key="6">
    <source>
        <dbReference type="PROSITE" id="PS50240"/>
    </source>
</evidence>
<dbReference type="PANTHER" id="PTHR24276">
    <property type="entry name" value="POLYSERASE-RELATED"/>
    <property type="match status" value="1"/>
</dbReference>
<evidence type="ECO:0000256" key="4">
    <source>
        <dbReference type="SAM" id="Phobius"/>
    </source>
</evidence>
<evidence type="ECO:0000256" key="5">
    <source>
        <dbReference type="SAM" id="SignalP"/>
    </source>
</evidence>
<dbReference type="PRINTS" id="PR00722">
    <property type="entry name" value="CHYMOTRYPSIN"/>
</dbReference>
<evidence type="ECO:0000256" key="3">
    <source>
        <dbReference type="RuleBase" id="RU363034"/>
    </source>
</evidence>
<dbReference type="SUPFAM" id="SSF50494">
    <property type="entry name" value="Trypsin-like serine proteases"/>
    <property type="match status" value="1"/>
</dbReference>
<gene>
    <name evidence="7" type="ORF">NM06_01680</name>
</gene>
<dbReference type="InterPro" id="IPR009003">
    <property type="entry name" value="Peptidase_S1_PA"/>
</dbReference>
<dbReference type="PROSITE" id="PS00134">
    <property type="entry name" value="TRYPSIN_HIS"/>
    <property type="match status" value="1"/>
</dbReference>
<evidence type="ECO:0000256" key="2">
    <source>
        <dbReference type="ARBA" id="ARBA00023157"/>
    </source>
</evidence>
<dbReference type="EMBL" id="JRWP01000004">
    <property type="protein sequence ID" value="KGY09648.1"/>
    <property type="molecule type" value="Genomic_DNA"/>
</dbReference>
<reference evidence="7 8" key="1">
    <citation type="submission" date="2014-10" db="EMBL/GenBank/DDBJ databases">
        <title>Genome sequencing of Vibrio sinaloensis T08.</title>
        <authorList>
            <person name="Chan K.-G."/>
            <person name="Mohamad N.I."/>
        </authorList>
    </citation>
    <scope>NUCLEOTIDE SEQUENCE [LARGE SCALE GENOMIC DNA]</scope>
    <source>
        <strain evidence="7 8">T08</strain>
    </source>
</reference>
<feature type="transmembrane region" description="Helical" evidence="4">
    <location>
        <begin position="311"/>
        <end position="328"/>
    </location>
</feature>
<proteinExistence type="inferred from homology"/>
<dbReference type="Gene3D" id="2.40.10.10">
    <property type="entry name" value="Trypsin-like serine proteases"/>
    <property type="match status" value="1"/>
</dbReference>
<dbReference type="InterPro" id="IPR033116">
    <property type="entry name" value="TRYPSIN_SER"/>
</dbReference>
<dbReference type="InterPro" id="IPR001314">
    <property type="entry name" value="Peptidase_S1A"/>
</dbReference>
<keyword evidence="3 7" id="KW-0645">Protease</keyword>
<feature type="signal peptide" evidence="5">
    <location>
        <begin position="1"/>
        <end position="19"/>
    </location>
</feature>
<sequence>MVRFLLASVITAWSSFAYSFEATPYIVNGTTANISNYPTFASLFYRSNTLYSTSSFCGATLINSEYVLTAAHCIYAQNETMLYTVVAPQLEDESQFLSSPQARVVEFYYPDTYSDSSVDLWRDDIAILKLETALGVGDFKYLLNTTINNSFSSNGEFIAVGHGYIEGNQPGGGQLLETELEYISTSACQAEFGSAITDKHLCFGGPEKSGYQNSTCSGDSGGPVYYYNGLDYIQVGLTSFGPALCGDNRYSVTSVFTDLYDYQGWIDQVLAGEVEPKAFVLVEDGVRRLINNEHGSSQAEVTPDQLTTSSSGGGGVFYGLLVLLLIAFKRSIKWWFYAFSK</sequence>
<accession>A0A0A5JNX0</accession>
<dbReference type="GO" id="GO:0006508">
    <property type="term" value="P:proteolysis"/>
    <property type="evidence" value="ECO:0007669"/>
    <property type="project" value="UniProtKB-KW"/>
</dbReference>
<dbReference type="CDD" id="cd00190">
    <property type="entry name" value="Tryp_SPc"/>
    <property type="match status" value="1"/>
</dbReference>
<keyword evidence="3" id="KW-0720">Serine protease</keyword>